<dbReference type="SUPFAM" id="SSF48403">
    <property type="entry name" value="Ankyrin repeat"/>
    <property type="match status" value="1"/>
</dbReference>
<keyword evidence="1" id="KW-0677">Repeat</keyword>
<dbReference type="InterPro" id="IPR002110">
    <property type="entry name" value="Ankyrin_rpt"/>
</dbReference>
<accession>A0A0M4EX26</accession>
<keyword evidence="5" id="KW-1185">Reference proteome</keyword>
<dbReference type="PANTHER" id="PTHR24171">
    <property type="entry name" value="ANKYRIN REPEAT DOMAIN-CONTAINING PROTEIN 39-RELATED"/>
    <property type="match status" value="1"/>
</dbReference>
<evidence type="ECO:0000256" key="1">
    <source>
        <dbReference type="ARBA" id="ARBA00022737"/>
    </source>
</evidence>
<dbReference type="OMA" id="WEGHTRC"/>
<evidence type="ECO:0000256" key="3">
    <source>
        <dbReference type="PROSITE-ProRule" id="PRU00023"/>
    </source>
</evidence>
<evidence type="ECO:0000313" key="5">
    <source>
        <dbReference type="Proteomes" id="UP000494163"/>
    </source>
</evidence>
<dbReference type="PROSITE" id="PS50297">
    <property type="entry name" value="ANK_REP_REGION"/>
    <property type="match status" value="2"/>
</dbReference>
<dbReference type="OrthoDB" id="426293at2759"/>
<dbReference type="GO" id="GO:0004842">
    <property type="term" value="F:ubiquitin-protein transferase activity"/>
    <property type="evidence" value="ECO:0007669"/>
    <property type="project" value="TreeGrafter"/>
</dbReference>
<feature type="repeat" description="ANK" evidence="3">
    <location>
        <begin position="36"/>
        <end position="68"/>
    </location>
</feature>
<organism evidence="4 5">
    <name type="scientific">Drosophila busckii</name>
    <name type="common">Fruit fly</name>
    <dbReference type="NCBI Taxonomy" id="30019"/>
    <lineage>
        <taxon>Eukaryota</taxon>
        <taxon>Metazoa</taxon>
        <taxon>Ecdysozoa</taxon>
        <taxon>Arthropoda</taxon>
        <taxon>Hexapoda</taxon>
        <taxon>Insecta</taxon>
        <taxon>Pterygota</taxon>
        <taxon>Neoptera</taxon>
        <taxon>Endopterygota</taxon>
        <taxon>Diptera</taxon>
        <taxon>Brachycera</taxon>
        <taxon>Muscomorpha</taxon>
        <taxon>Ephydroidea</taxon>
        <taxon>Drosophilidae</taxon>
        <taxon>Drosophila</taxon>
    </lineage>
</organism>
<dbReference type="GO" id="GO:0085020">
    <property type="term" value="P:protein K6-linked ubiquitination"/>
    <property type="evidence" value="ECO:0007669"/>
    <property type="project" value="TreeGrafter"/>
</dbReference>
<proteinExistence type="predicted"/>
<dbReference type="SMART" id="SM00248">
    <property type="entry name" value="ANK"/>
    <property type="match status" value="2"/>
</dbReference>
<gene>
    <name evidence="4" type="ORF">Dbus_chr2Rg2354</name>
</gene>
<keyword evidence="2 3" id="KW-0040">ANK repeat</keyword>
<dbReference type="STRING" id="30019.A0A0M4EX26"/>
<dbReference type="Gene3D" id="1.25.40.20">
    <property type="entry name" value="Ankyrin repeat-containing domain"/>
    <property type="match status" value="1"/>
</dbReference>
<name>A0A0M4EX26_DROBS</name>
<dbReference type="Proteomes" id="UP000494163">
    <property type="component" value="Chromosome 2R"/>
</dbReference>
<protein>
    <submittedName>
        <fullName evidence="4">CG31715</fullName>
    </submittedName>
</protein>
<evidence type="ECO:0000256" key="2">
    <source>
        <dbReference type="ARBA" id="ARBA00023043"/>
    </source>
</evidence>
<sequence length="121" mass="13411">MNESNENLIWTIKNGEFEAVQAQFLNSNRNVNDCIGGRAPLHYAADFGQLKVLKFLVKIGANVNSLDKYSVTPLLAAIWEGHVECVEFLLQKGADKSGTTPDGRSYLEAAEKQEIKQLLSQ</sequence>
<dbReference type="EMBL" id="CP012524">
    <property type="protein sequence ID" value="ALC42775.1"/>
    <property type="molecule type" value="Genomic_DNA"/>
</dbReference>
<dbReference type="PROSITE" id="PS50088">
    <property type="entry name" value="ANK_REPEAT"/>
    <property type="match status" value="2"/>
</dbReference>
<dbReference type="GO" id="GO:0031436">
    <property type="term" value="C:BRCA1-BARD1 complex"/>
    <property type="evidence" value="ECO:0007669"/>
    <property type="project" value="TreeGrafter"/>
</dbReference>
<dbReference type="PRINTS" id="PR01415">
    <property type="entry name" value="ANKYRIN"/>
</dbReference>
<evidence type="ECO:0000313" key="4">
    <source>
        <dbReference type="EMBL" id="ALC42775.1"/>
    </source>
</evidence>
<dbReference type="GO" id="GO:0070531">
    <property type="term" value="C:BRCA1-A complex"/>
    <property type="evidence" value="ECO:0007669"/>
    <property type="project" value="TreeGrafter"/>
</dbReference>
<dbReference type="Pfam" id="PF12796">
    <property type="entry name" value="Ank_2"/>
    <property type="match status" value="1"/>
</dbReference>
<reference evidence="4 5" key="1">
    <citation type="submission" date="2015-08" db="EMBL/GenBank/DDBJ databases">
        <title>Ancestral chromatin configuration constrains chromatin evolution on differentiating sex chromosomes in Drosophila.</title>
        <authorList>
            <person name="Zhou Q."/>
            <person name="Bachtrog D."/>
        </authorList>
    </citation>
    <scope>NUCLEOTIDE SEQUENCE [LARGE SCALE GENOMIC DNA]</scope>
    <source>
        <tissue evidence="4">Whole larvae</tissue>
    </source>
</reference>
<feature type="repeat" description="ANK" evidence="3">
    <location>
        <begin position="69"/>
        <end position="101"/>
    </location>
</feature>
<dbReference type="PANTHER" id="PTHR24171:SF8">
    <property type="entry name" value="BRCA1-ASSOCIATED RING DOMAIN PROTEIN 1"/>
    <property type="match status" value="1"/>
</dbReference>
<dbReference type="AlphaFoldDB" id="A0A0M4EX26"/>
<dbReference type="InterPro" id="IPR036770">
    <property type="entry name" value="Ankyrin_rpt-contain_sf"/>
</dbReference>